<dbReference type="PROSITE" id="PS00138">
    <property type="entry name" value="SUBTILASE_SER"/>
    <property type="match status" value="1"/>
</dbReference>
<comment type="caution">
    <text evidence="12">The sequence shown here is derived from an EMBL/GenBank/DDBJ whole genome shotgun (WGS) entry which is preliminary data.</text>
</comment>
<feature type="signal peptide" evidence="10">
    <location>
        <begin position="1"/>
        <end position="17"/>
    </location>
</feature>
<dbReference type="GO" id="GO:0004252">
    <property type="term" value="F:serine-type endopeptidase activity"/>
    <property type="evidence" value="ECO:0007669"/>
    <property type="project" value="UniProtKB-UniRule"/>
</dbReference>
<evidence type="ECO:0000256" key="2">
    <source>
        <dbReference type="ARBA" id="ARBA00022670"/>
    </source>
</evidence>
<keyword evidence="10" id="KW-0732">Signal</keyword>
<comment type="similarity">
    <text evidence="1 8 9">Belongs to the peptidase S8 family.</text>
</comment>
<evidence type="ECO:0000256" key="10">
    <source>
        <dbReference type="SAM" id="SignalP"/>
    </source>
</evidence>
<dbReference type="PANTHER" id="PTHR43399">
    <property type="entry name" value="SUBTILISIN-RELATED"/>
    <property type="match status" value="1"/>
</dbReference>
<dbReference type="PROSITE" id="PS51892">
    <property type="entry name" value="SUBTILASE"/>
    <property type="match status" value="1"/>
</dbReference>
<feature type="active site" description="Charge relay system" evidence="8">
    <location>
        <position position="229"/>
    </location>
</feature>
<gene>
    <name evidence="12" type="primary">SUB2_50</name>
    <name evidence="12" type="ORF">FOZ63_031930</name>
</gene>
<dbReference type="InterPro" id="IPR023827">
    <property type="entry name" value="Peptidase_S8_Asp-AS"/>
</dbReference>
<dbReference type="PANTHER" id="PTHR43399:SF4">
    <property type="entry name" value="CELL WALL-ASSOCIATED PROTEASE"/>
    <property type="match status" value="1"/>
</dbReference>
<dbReference type="InterPro" id="IPR023828">
    <property type="entry name" value="Peptidase_S8_Ser-AS"/>
</dbReference>
<dbReference type="InterPro" id="IPR051048">
    <property type="entry name" value="Peptidase_S8/S53_subtilisin"/>
</dbReference>
<evidence type="ECO:0000256" key="8">
    <source>
        <dbReference type="PROSITE-ProRule" id="PRU01240"/>
    </source>
</evidence>
<evidence type="ECO:0000313" key="13">
    <source>
        <dbReference type="Proteomes" id="UP000553632"/>
    </source>
</evidence>
<evidence type="ECO:0000256" key="9">
    <source>
        <dbReference type="RuleBase" id="RU003355"/>
    </source>
</evidence>
<proteinExistence type="inferred from homology"/>
<evidence type="ECO:0000256" key="3">
    <source>
        <dbReference type="ARBA" id="ARBA00022801"/>
    </source>
</evidence>
<evidence type="ECO:0000259" key="11">
    <source>
        <dbReference type="Pfam" id="PF00082"/>
    </source>
</evidence>
<sequence length="468" mass="49675">MLQVLSLLSALLVLSKADIADDRTVVSVSRVSSSSEDSLESRLLQVEPTSPSFVDVRLVPGMLASRLDNRRLKTEETVTACLSDGVAVESLSTLEVQVINTASASCNVTREEMCQYLTDAAETLRLDVLCEPNYAVELNFGSSRSALRELLGVNDTFAGKQWNLASIGMKEAWQALKGRPLREVVVAVVDTGVDFRHEDLAGNIFSYENCSHGYNFHDNNDDVSDAELHGTAMAGILGAVTNNGIGVAGIAPVKIMPVRVLGSLNQGPTGSDGSAADIMKGLNYAVDNGADLSIHSYSSRSDSRVLRSAMKRAAERGHLIVAPAGNSGSDISVNKRYPCAWTKGIEMLCVASSDGKGQLASHSNYAPYVDIAAPGELILTTKPNNGYAVFSGTSVAVPHVTGAAALLFGMGLSSADVRMSLMTGLDDLVDRFRGRIADFGRLNVARAVQVALTKPVIPPKKLRSVGKC</sequence>
<evidence type="ECO:0000256" key="1">
    <source>
        <dbReference type="ARBA" id="ARBA00011073"/>
    </source>
</evidence>
<evidence type="ECO:0000256" key="4">
    <source>
        <dbReference type="ARBA" id="ARBA00022825"/>
    </source>
</evidence>
<dbReference type="InterPro" id="IPR036852">
    <property type="entry name" value="Peptidase_S8/S53_dom_sf"/>
</dbReference>
<accession>A0A7J6PQY4</accession>
<keyword evidence="3 8" id="KW-0378">Hydrolase</keyword>
<evidence type="ECO:0000256" key="5">
    <source>
        <dbReference type="ARBA" id="ARBA00023145"/>
    </source>
</evidence>
<dbReference type="Pfam" id="PF00082">
    <property type="entry name" value="Peptidase_S8"/>
    <property type="match status" value="1"/>
</dbReference>
<evidence type="ECO:0000313" key="12">
    <source>
        <dbReference type="EMBL" id="KAF4698569.1"/>
    </source>
</evidence>
<comment type="catalytic activity">
    <reaction evidence="6">
        <text>Hydrolysis of proteins with broad specificity for peptide bonds, and a preference for a large uncharged residue in P1. Hydrolyzes peptide amides.</text>
        <dbReference type="EC" id="3.4.21.62"/>
    </reaction>
</comment>
<name>A0A7J6PQY4_PEROL</name>
<evidence type="ECO:0000256" key="7">
    <source>
        <dbReference type="ARBA" id="ARBA00023619"/>
    </source>
</evidence>
<dbReference type="Gene3D" id="3.40.50.200">
    <property type="entry name" value="Peptidase S8/S53 domain"/>
    <property type="match status" value="1"/>
</dbReference>
<keyword evidence="13" id="KW-1185">Reference proteome</keyword>
<feature type="chain" id="PRO_5029599632" description="subtilisin" evidence="10">
    <location>
        <begin position="18"/>
        <end position="468"/>
    </location>
</feature>
<feature type="active site" description="Charge relay system" evidence="8">
    <location>
        <position position="394"/>
    </location>
</feature>
<keyword evidence="2 8" id="KW-0645">Protease</keyword>
<dbReference type="AlphaFoldDB" id="A0A7J6PQY4"/>
<dbReference type="EMBL" id="JABANO010038434">
    <property type="protein sequence ID" value="KAF4698569.1"/>
    <property type="molecule type" value="Genomic_DNA"/>
</dbReference>
<feature type="domain" description="Peptidase S8/S53" evidence="11">
    <location>
        <begin position="183"/>
        <end position="423"/>
    </location>
</feature>
<dbReference type="PROSITE" id="PS00136">
    <property type="entry name" value="SUBTILASE_ASP"/>
    <property type="match status" value="1"/>
</dbReference>
<organism evidence="12 13">
    <name type="scientific">Perkinsus olseni</name>
    <name type="common">Perkinsus atlanticus</name>
    <dbReference type="NCBI Taxonomy" id="32597"/>
    <lineage>
        <taxon>Eukaryota</taxon>
        <taxon>Sar</taxon>
        <taxon>Alveolata</taxon>
        <taxon>Perkinsozoa</taxon>
        <taxon>Perkinsea</taxon>
        <taxon>Perkinsida</taxon>
        <taxon>Perkinsidae</taxon>
        <taxon>Perkinsus</taxon>
    </lineage>
</organism>
<dbReference type="PRINTS" id="PR00723">
    <property type="entry name" value="SUBTILISIN"/>
</dbReference>
<dbReference type="EC" id="3.4.21.62" evidence="7"/>
<dbReference type="SUPFAM" id="SSF52743">
    <property type="entry name" value="Subtilisin-like"/>
    <property type="match status" value="1"/>
</dbReference>
<keyword evidence="5" id="KW-0865">Zymogen</keyword>
<dbReference type="InterPro" id="IPR015500">
    <property type="entry name" value="Peptidase_S8_subtilisin-rel"/>
</dbReference>
<dbReference type="Proteomes" id="UP000553632">
    <property type="component" value="Unassembled WGS sequence"/>
</dbReference>
<feature type="active site" description="Charge relay system" evidence="8">
    <location>
        <position position="190"/>
    </location>
</feature>
<evidence type="ECO:0000256" key="6">
    <source>
        <dbReference type="ARBA" id="ARBA00023529"/>
    </source>
</evidence>
<dbReference type="GO" id="GO:0006508">
    <property type="term" value="P:proteolysis"/>
    <property type="evidence" value="ECO:0007669"/>
    <property type="project" value="UniProtKB-KW"/>
</dbReference>
<reference evidence="12 13" key="1">
    <citation type="submission" date="2020-04" db="EMBL/GenBank/DDBJ databases">
        <title>Perkinsus olseni comparative genomics.</title>
        <authorList>
            <person name="Bogema D.R."/>
        </authorList>
    </citation>
    <scope>NUCLEOTIDE SEQUENCE [LARGE SCALE GENOMIC DNA]</scope>
    <source>
        <strain evidence="12 13">ATCC PRA-207</strain>
    </source>
</reference>
<protein>
    <recommendedName>
        <fullName evidence="7">subtilisin</fullName>
        <ecNumber evidence="7">3.4.21.62</ecNumber>
    </recommendedName>
</protein>
<keyword evidence="4 8" id="KW-0720">Serine protease</keyword>
<dbReference type="InterPro" id="IPR000209">
    <property type="entry name" value="Peptidase_S8/S53_dom"/>
</dbReference>